<reference evidence="2" key="1">
    <citation type="journal article" date="2014" name="Front. Microbiol.">
        <title>High frequency of phylogenetically diverse reductive dehalogenase-homologous genes in deep subseafloor sedimentary metagenomes.</title>
        <authorList>
            <person name="Kawai M."/>
            <person name="Futagami T."/>
            <person name="Toyoda A."/>
            <person name="Takaki Y."/>
            <person name="Nishi S."/>
            <person name="Hori S."/>
            <person name="Arai W."/>
            <person name="Tsubouchi T."/>
            <person name="Morono Y."/>
            <person name="Uchiyama I."/>
            <person name="Ito T."/>
            <person name="Fujiyama A."/>
            <person name="Inagaki F."/>
            <person name="Takami H."/>
        </authorList>
    </citation>
    <scope>NUCLEOTIDE SEQUENCE</scope>
    <source>
        <strain evidence="2">Expedition CK06-06</strain>
    </source>
</reference>
<dbReference type="Pfam" id="PF07940">
    <property type="entry name" value="Hepar_II_III_C"/>
    <property type="match status" value="1"/>
</dbReference>
<gene>
    <name evidence="2" type="ORF">S03H2_40095</name>
</gene>
<protein>
    <recommendedName>
        <fullName evidence="1">Heparinase II/III-like C-terminal domain-containing protein</fullName>
    </recommendedName>
</protein>
<dbReference type="InterPro" id="IPR012480">
    <property type="entry name" value="Hepar_II_III_C"/>
</dbReference>
<sequence>YNFINHQHHDAGAFQIYYRGPLAIDAGMYSGTSGGGKGYNSPHNKNYFKRTIAHNSLLIYDPDEVFKTIGYGGKFKTEFAENDGGQRLPGDGWFAPKTLDDLLSKDYKTGKVLAQGFGPDYIQPDYTYLKGDITEAYSSKVKEVKRSFVFLNFDNEYIPASLIVFDKIISSNPKFRKYWLLHSIEEPEVTESEIIITRTKNGDSGKLINTVLLPGADNSVITAVGGPGKEFWVFGENYENEPIGGRDPAGERGKWRIEISPSASVEEDYFLNVMQ</sequence>
<name>X1G9G6_9ZZZZ</name>
<organism evidence="2">
    <name type="scientific">marine sediment metagenome</name>
    <dbReference type="NCBI Taxonomy" id="412755"/>
    <lineage>
        <taxon>unclassified sequences</taxon>
        <taxon>metagenomes</taxon>
        <taxon>ecological metagenomes</taxon>
    </lineage>
</organism>
<evidence type="ECO:0000259" key="1">
    <source>
        <dbReference type="Pfam" id="PF07940"/>
    </source>
</evidence>
<accession>X1G9G6</accession>
<feature type="non-terminal residue" evidence="2">
    <location>
        <position position="1"/>
    </location>
</feature>
<dbReference type="Gene3D" id="2.70.98.70">
    <property type="match status" value="1"/>
</dbReference>
<proteinExistence type="predicted"/>
<feature type="domain" description="Heparinase II/III-like C-terminal" evidence="1">
    <location>
        <begin position="5"/>
        <end position="182"/>
    </location>
</feature>
<comment type="caution">
    <text evidence="2">The sequence shown here is derived from an EMBL/GenBank/DDBJ whole genome shotgun (WGS) entry which is preliminary data.</text>
</comment>
<evidence type="ECO:0000313" key="2">
    <source>
        <dbReference type="EMBL" id="GAH53877.1"/>
    </source>
</evidence>
<dbReference type="GO" id="GO:0016829">
    <property type="term" value="F:lyase activity"/>
    <property type="evidence" value="ECO:0007669"/>
    <property type="project" value="InterPro"/>
</dbReference>
<dbReference type="EMBL" id="BARU01024834">
    <property type="protein sequence ID" value="GAH53877.1"/>
    <property type="molecule type" value="Genomic_DNA"/>
</dbReference>
<feature type="non-terminal residue" evidence="2">
    <location>
        <position position="275"/>
    </location>
</feature>
<dbReference type="AlphaFoldDB" id="X1G9G6"/>